<protein>
    <submittedName>
        <fullName evidence="1">Uncharacterized protein</fullName>
    </submittedName>
</protein>
<accession>A0AAJ0H5P7</accession>
<dbReference type="EMBL" id="JAUIQD010000009">
    <property type="protein sequence ID" value="KAK3340024.1"/>
    <property type="molecule type" value="Genomic_DNA"/>
</dbReference>
<proteinExistence type="predicted"/>
<reference evidence="1" key="1">
    <citation type="journal article" date="2023" name="Mol. Phylogenet. Evol.">
        <title>Genome-scale phylogeny and comparative genomics of the fungal order Sordariales.</title>
        <authorList>
            <person name="Hensen N."/>
            <person name="Bonometti L."/>
            <person name="Westerberg I."/>
            <person name="Brannstrom I.O."/>
            <person name="Guillou S."/>
            <person name="Cros-Aarteil S."/>
            <person name="Calhoun S."/>
            <person name="Haridas S."/>
            <person name="Kuo A."/>
            <person name="Mondo S."/>
            <person name="Pangilinan J."/>
            <person name="Riley R."/>
            <person name="LaButti K."/>
            <person name="Andreopoulos B."/>
            <person name="Lipzen A."/>
            <person name="Chen C."/>
            <person name="Yan M."/>
            <person name="Daum C."/>
            <person name="Ng V."/>
            <person name="Clum A."/>
            <person name="Steindorff A."/>
            <person name="Ohm R.A."/>
            <person name="Martin F."/>
            <person name="Silar P."/>
            <person name="Natvig D.O."/>
            <person name="Lalanne C."/>
            <person name="Gautier V."/>
            <person name="Ament-Velasquez S.L."/>
            <person name="Kruys A."/>
            <person name="Hutchinson M.I."/>
            <person name="Powell A.J."/>
            <person name="Barry K."/>
            <person name="Miller A.N."/>
            <person name="Grigoriev I.V."/>
            <person name="Debuchy R."/>
            <person name="Gladieux P."/>
            <person name="Hiltunen Thoren M."/>
            <person name="Johannesson H."/>
        </authorList>
    </citation>
    <scope>NUCLEOTIDE SEQUENCE</scope>
    <source>
        <strain evidence="1">CBS 955.72</strain>
    </source>
</reference>
<reference evidence="1" key="2">
    <citation type="submission" date="2023-06" db="EMBL/GenBank/DDBJ databases">
        <authorList>
            <consortium name="Lawrence Berkeley National Laboratory"/>
            <person name="Haridas S."/>
            <person name="Hensen N."/>
            <person name="Bonometti L."/>
            <person name="Westerberg I."/>
            <person name="Brannstrom I.O."/>
            <person name="Guillou S."/>
            <person name="Cros-Aarteil S."/>
            <person name="Calhoun S."/>
            <person name="Kuo A."/>
            <person name="Mondo S."/>
            <person name="Pangilinan J."/>
            <person name="Riley R."/>
            <person name="Labutti K."/>
            <person name="Andreopoulos B."/>
            <person name="Lipzen A."/>
            <person name="Chen C."/>
            <person name="Yanf M."/>
            <person name="Daum C."/>
            <person name="Ng V."/>
            <person name="Clum A."/>
            <person name="Steindorff A."/>
            <person name="Ohm R."/>
            <person name="Martin F."/>
            <person name="Silar P."/>
            <person name="Natvig D."/>
            <person name="Lalanne C."/>
            <person name="Gautier V."/>
            <person name="Ament-Velasquez S.L."/>
            <person name="Kruys A."/>
            <person name="Hutchinson M.I."/>
            <person name="Powell A.J."/>
            <person name="Barry K."/>
            <person name="Miller A.N."/>
            <person name="Grigoriev I.V."/>
            <person name="Debuchy R."/>
            <person name="Gladieux P."/>
            <person name="Thoren M.H."/>
            <person name="Johannesson H."/>
        </authorList>
    </citation>
    <scope>NUCLEOTIDE SEQUENCE</scope>
    <source>
        <strain evidence="1">CBS 955.72</strain>
    </source>
</reference>
<dbReference type="Proteomes" id="UP001275084">
    <property type="component" value="Unassembled WGS sequence"/>
</dbReference>
<sequence length="262" mass="29184">MRGRTFCKMSWTGHISLPKVNTNGQYSARTMTDHLSQLRLGAAEYIVPQQGPGLHIQEMRLFDPNRCGFLNYIGTPTGDSISDTGFQSLAVPSDTTQGSCRLHSTCSLIDRSSSWSQLSGIRIAKFGSHVTSTIQGQDRGRTRMGSGYGITMSIEPCPSDGCCISLKYLRSFLIQPRDATNCGKATQGWLEAISPDSYGLQEDDETYGTLWCRDEACVNYYRYSERPIIQKCRRSAGAIADWFLIYKDVIKDPLTGIITRPY</sequence>
<comment type="caution">
    <text evidence="1">The sequence shown here is derived from an EMBL/GenBank/DDBJ whole genome shotgun (WGS) entry which is preliminary data.</text>
</comment>
<evidence type="ECO:0000313" key="2">
    <source>
        <dbReference type="Proteomes" id="UP001275084"/>
    </source>
</evidence>
<keyword evidence="2" id="KW-1185">Reference proteome</keyword>
<name>A0AAJ0H5P7_9PEZI</name>
<dbReference type="AlphaFoldDB" id="A0AAJ0H5P7"/>
<organism evidence="1 2">
    <name type="scientific">Lasiosphaeria hispida</name>
    <dbReference type="NCBI Taxonomy" id="260671"/>
    <lineage>
        <taxon>Eukaryota</taxon>
        <taxon>Fungi</taxon>
        <taxon>Dikarya</taxon>
        <taxon>Ascomycota</taxon>
        <taxon>Pezizomycotina</taxon>
        <taxon>Sordariomycetes</taxon>
        <taxon>Sordariomycetidae</taxon>
        <taxon>Sordariales</taxon>
        <taxon>Lasiosphaeriaceae</taxon>
        <taxon>Lasiosphaeria</taxon>
    </lineage>
</organism>
<gene>
    <name evidence="1" type="ORF">B0T25DRAFT_367271</name>
</gene>
<evidence type="ECO:0000313" key="1">
    <source>
        <dbReference type="EMBL" id="KAK3340024.1"/>
    </source>
</evidence>